<reference evidence="1" key="1">
    <citation type="submission" date="2018-11" db="EMBL/GenBank/DDBJ databases">
        <authorList>
            <consortium name="Pathogen Informatics"/>
        </authorList>
    </citation>
    <scope>NUCLEOTIDE SEQUENCE</scope>
</reference>
<proteinExistence type="predicted"/>
<dbReference type="AlphaFoldDB" id="A0A3S5CMR7"/>
<evidence type="ECO:0000313" key="2">
    <source>
        <dbReference type="Proteomes" id="UP000784294"/>
    </source>
</evidence>
<accession>A0A3S5CMR7</accession>
<protein>
    <submittedName>
        <fullName evidence="1">Uncharacterized protein</fullName>
    </submittedName>
</protein>
<comment type="caution">
    <text evidence="1">The sequence shown here is derived from an EMBL/GenBank/DDBJ whole genome shotgun (WGS) entry which is preliminary data.</text>
</comment>
<sequence length="82" mass="8767">MASSNGELSSSMDPLNCSPLFQRSSVSGSCSPTAQLAFASNFASIPVCKTFDLRTPLPDHVSESTGRAKREVLNVIQELLVH</sequence>
<dbReference type="EMBL" id="CAAALY010052159">
    <property type="protein sequence ID" value="VEL21603.1"/>
    <property type="molecule type" value="Genomic_DNA"/>
</dbReference>
<evidence type="ECO:0000313" key="1">
    <source>
        <dbReference type="EMBL" id="VEL21603.1"/>
    </source>
</evidence>
<gene>
    <name evidence="1" type="ORF">PXEA_LOCUS15043</name>
</gene>
<organism evidence="1 2">
    <name type="scientific">Protopolystoma xenopodis</name>
    <dbReference type="NCBI Taxonomy" id="117903"/>
    <lineage>
        <taxon>Eukaryota</taxon>
        <taxon>Metazoa</taxon>
        <taxon>Spiralia</taxon>
        <taxon>Lophotrochozoa</taxon>
        <taxon>Platyhelminthes</taxon>
        <taxon>Monogenea</taxon>
        <taxon>Polyopisthocotylea</taxon>
        <taxon>Polystomatidea</taxon>
        <taxon>Polystomatidae</taxon>
        <taxon>Protopolystoma</taxon>
    </lineage>
</organism>
<dbReference type="Proteomes" id="UP000784294">
    <property type="component" value="Unassembled WGS sequence"/>
</dbReference>
<keyword evidence="2" id="KW-1185">Reference proteome</keyword>
<name>A0A3S5CMR7_9PLAT</name>